<keyword evidence="3" id="KW-1003">Cell membrane</keyword>
<evidence type="ECO:0000256" key="7">
    <source>
        <dbReference type="RuleBase" id="RU003879"/>
    </source>
</evidence>
<evidence type="ECO:0000256" key="8">
    <source>
        <dbReference type="SAM" id="Phobius"/>
    </source>
</evidence>
<evidence type="ECO:0000256" key="1">
    <source>
        <dbReference type="ARBA" id="ARBA00004162"/>
    </source>
</evidence>
<organism evidence="9">
    <name type="scientific">uncultured Sphingomonadaceae bacterium</name>
    <dbReference type="NCBI Taxonomy" id="169976"/>
    <lineage>
        <taxon>Bacteria</taxon>
        <taxon>Pseudomonadati</taxon>
        <taxon>Pseudomonadota</taxon>
        <taxon>Alphaproteobacteria</taxon>
        <taxon>Sphingomonadales</taxon>
        <taxon>Sphingomonadaceae</taxon>
        <taxon>environmental samples</taxon>
    </lineage>
</organism>
<comment type="similarity">
    <text evidence="2 7">Belongs to the ExbD/TolR family.</text>
</comment>
<dbReference type="InterPro" id="IPR003400">
    <property type="entry name" value="ExbD"/>
</dbReference>
<dbReference type="PANTHER" id="PTHR30558">
    <property type="entry name" value="EXBD MEMBRANE COMPONENT OF PMF-DRIVEN MACROMOLECULE IMPORT SYSTEM"/>
    <property type="match status" value="1"/>
</dbReference>
<protein>
    <submittedName>
        <fullName evidence="9">Biopolymer transport protein ExbD/TolR</fullName>
    </submittedName>
</protein>
<evidence type="ECO:0000256" key="3">
    <source>
        <dbReference type="ARBA" id="ARBA00022475"/>
    </source>
</evidence>
<evidence type="ECO:0000256" key="6">
    <source>
        <dbReference type="ARBA" id="ARBA00023136"/>
    </source>
</evidence>
<dbReference type="GO" id="GO:0022857">
    <property type="term" value="F:transmembrane transporter activity"/>
    <property type="evidence" value="ECO:0007669"/>
    <property type="project" value="InterPro"/>
</dbReference>
<dbReference type="PANTHER" id="PTHR30558:SF7">
    <property type="entry name" value="TOL-PAL SYSTEM PROTEIN TOLR"/>
    <property type="match status" value="1"/>
</dbReference>
<reference evidence="9" key="1">
    <citation type="submission" date="2020-02" db="EMBL/GenBank/DDBJ databases">
        <authorList>
            <person name="Meier V. D."/>
        </authorList>
    </citation>
    <scope>NUCLEOTIDE SEQUENCE</scope>
    <source>
        <strain evidence="9">AVDCRST_MAG91</strain>
    </source>
</reference>
<proteinExistence type="inferred from homology"/>
<keyword evidence="7" id="KW-0813">Transport</keyword>
<evidence type="ECO:0000313" key="9">
    <source>
        <dbReference type="EMBL" id="CAA9540513.1"/>
    </source>
</evidence>
<accession>A0A6J4U5H6</accession>
<comment type="subcellular location">
    <subcellularLocation>
        <location evidence="1">Cell membrane</location>
        <topology evidence="1">Single-pass membrane protein</topology>
    </subcellularLocation>
    <subcellularLocation>
        <location evidence="7">Cell membrane</location>
        <topology evidence="7">Single-pass type II membrane protein</topology>
    </subcellularLocation>
</comment>
<dbReference type="GO" id="GO:0005886">
    <property type="term" value="C:plasma membrane"/>
    <property type="evidence" value="ECO:0007669"/>
    <property type="project" value="UniProtKB-SubCell"/>
</dbReference>
<dbReference type="Gene3D" id="3.30.420.270">
    <property type="match status" value="1"/>
</dbReference>
<evidence type="ECO:0000256" key="5">
    <source>
        <dbReference type="ARBA" id="ARBA00022989"/>
    </source>
</evidence>
<name>A0A6J4U5H6_9SPHN</name>
<dbReference type="AlphaFoldDB" id="A0A6J4U5H6"/>
<sequence>MAMSAPSSGADDDAPITDINTTPLVDVMLVLLIIFLITVPVVVQTVPVALPKVAYQPTITKPENVALSVRGDGAGGCEVYWNMAKVGAEELRNRATAKLEADIKRLGGPQNLTPENMPEVHIRGDVDTPYKCIGGAVYTMQSAGFARVGFISEPPAGSVMVRR</sequence>
<keyword evidence="6 8" id="KW-0472">Membrane</keyword>
<keyword evidence="4 7" id="KW-0812">Transmembrane</keyword>
<evidence type="ECO:0000256" key="2">
    <source>
        <dbReference type="ARBA" id="ARBA00005811"/>
    </source>
</evidence>
<keyword evidence="7" id="KW-0653">Protein transport</keyword>
<keyword evidence="5 8" id="KW-1133">Transmembrane helix</keyword>
<dbReference type="Pfam" id="PF02472">
    <property type="entry name" value="ExbD"/>
    <property type="match status" value="1"/>
</dbReference>
<evidence type="ECO:0000256" key="4">
    <source>
        <dbReference type="ARBA" id="ARBA00022692"/>
    </source>
</evidence>
<dbReference type="EMBL" id="CADCVX010000666">
    <property type="protein sequence ID" value="CAA9540513.1"/>
    <property type="molecule type" value="Genomic_DNA"/>
</dbReference>
<gene>
    <name evidence="9" type="ORF">AVDCRST_MAG91-3812</name>
</gene>
<feature type="transmembrane region" description="Helical" evidence="8">
    <location>
        <begin position="27"/>
        <end position="50"/>
    </location>
</feature>
<dbReference type="GO" id="GO:0015031">
    <property type="term" value="P:protein transport"/>
    <property type="evidence" value="ECO:0007669"/>
    <property type="project" value="UniProtKB-KW"/>
</dbReference>